<protein>
    <submittedName>
        <fullName evidence="1">Uncharacterized protein</fullName>
    </submittedName>
</protein>
<evidence type="ECO:0000313" key="1">
    <source>
        <dbReference type="EMBL" id="GAI32329.1"/>
    </source>
</evidence>
<feature type="non-terminal residue" evidence="1">
    <location>
        <position position="238"/>
    </location>
</feature>
<proteinExistence type="predicted"/>
<organism evidence="1">
    <name type="scientific">marine sediment metagenome</name>
    <dbReference type="NCBI Taxonomy" id="412755"/>
    <lineage>
        <taxon>unclassified sequences</taxon>
        <taxon>metagenomes</taxon>
        <taxon>ecological metagenomes</taxon>
    </lineage>
</organism>
<comment type="caution">
    <text evidence="1">The sequence shown here is derived from an EMBL/GenBank/DDBJ whole genome shotgun (WGS) entry which is preliminary data.</text>
</comment>
<name>X1PN68_9ZZZZ</name>
<dbReference type="EMBL" id="BARV01015711">
    <property type="protein sequence ID" value="GAI32329.1"/>
    <property type="molecule type" value="Genomic_DNA"/>
</dbReference>
<reference evidence="1" key="1">
    <citation type="journal article" date="2014" name="Front. Microbiol.">
        <title>High frequency of phylogenetically diverse reductive dehalogenase-homologous genes in deep subseafloor sedimentary metagenomes.</title>
        <authorList>
            <person name="Kawai M."/>
            <person name="Futagami T."/>
            <person name="Toyoda A."/>
            <person name="Takaki Y."/>
            <person name="Nishi S."/>
            <person name="Hori S."/>
            <person name="Arai W."/>
            <person name="Tsubouchi T."/>
            <person name="Morono Y."/>
            <person name="Uchiyama I."/>
            <person name="Ito T."/>
            <person name="Fujiyama A."/>
            <person name="Inagaki F."/>
            <person name="Takami H."/>
        </authorList>
    </citation>
    <scope>NUCLEOTIDE SEQUENCE</scope>
    <source>
        <strain evidence="1">Expedition CK06-06</strain>
    </source>
</reference>
<sequence length="238" mass="24981">MPLTGTWGSVGVWSTIYPPAIPGANAADGGWSVQIYDCEPIDVGFLTHASLTFTGIGECGPATFNYDSGPIWSAINDMSCDATSASIYTIPMATPNQYDIINTISSAVWSCSSGPWIWGSDNALSNPNPNIDPIPTVNSDFCLTVTDNLGCVHQHCELFETLPTDATITGTVADPGILPIGPFCTNDPLVDLEAVDPGGVWSCQPDPCTPDPIQSVSAGIFNPGVGADTYLIQYEITG</sequence>
<dbReference type="AlphaFoldDB" id="X1PN68"/>
<accession>X1PN68</accession>
<gene>
    <name evidence="1" type="ORF">S06H3_27114</name>
</gene>